<evidence type="ECO:0000313" key="2">
    <source>
        <dbReference type="Proteomes" id="UP000664417"/>
    </source>
</evidence>
<dbReference type="Gene3D" id="1.25.40.10">
    <property type="entry name" value="Tetratricopeptide repeat domain"/>
    <property type="match status" value="1"/>
</dbReference>
<dbReference type="AlphaFoldDB" id="A0A8J7U6K2"/>
<dbReference type="InterPro" id="IPR011990">
    <property type="entry name" value="TPR-like_helical_dom_sf"/>
</dbReference>
<accession>A0A8J7U6K2</accession>
<protein>
    <recommendedName>
        <fullName evidence="3">Tetratricopeptide repeat protein</fullName>
    </recommendedName>
</protein>
<dbReference type="EMBL" id="JAFREP010000017">
    <property type="protein sequence ID" value="MBO1320466.1"/>
    <property type="molecule type" value="Genomic_DNA"/>
</dbReference>
<comment type="caution">
    <text evidence="1">The sequence shown here is derived from an EMBL/GenBank/DDBJ whole genome shotgun (WGS) entry which is preliminary data.</text>
</comment>
<name>A0A8J7U6K2_9BACT</name>
<keyword evidence="2" id="KW-1185">Reference proteome</keyword>
<organism evidence="1 2">
    <name type="scientific">Acanthopleuribacter pedis</name>
    <dbReference type="NCBI Taxonomy" id="442870"/>
    <lineage>
        <taxon>Bacteria</taxon>
        <taxon>Pseudomonadati</taxon>
        <taxon>Acidobacteriota</taxon>
        <taxon>Holophagae</taxon>
        <taxon>Acanthopleuribacterales</taxon>
        <taxon>Acanthopleuribacteraceae</taxon>
        <taxon>Acanthopleuribacter</taxon>
    </lineage>
</organism>
<evidence type="ECO:0008006" key="3">
    <source>
        <dbReference type="Google" id="ProtNLM"/>
    </source>
</evidence>
<dbReference type="RefSeq" id="WP_207860421.1">
    <property type="nucleotide sequence ID" value="NZ_JAFREP010000017.1"/>
</dbReference>
<sequence>MEKLFNDTRAGFACFVEQRRDLMQLVQCSDNDVPVALKVLRDVEQSASSDVFLLFADPFHHPGAFVDIVLERLSEEHRLACEWLAEQQRDPIPSPPEALFDSTRTPAERLLGAIKYSRSLIPCGGGHRLVWVMFPTEIHDHGAWYGLIDSLAPHDGVQCWMRNVRLVLRDHPRAKRYRNGLAQTPRVQLFTVDFSPAALEQANRDQFEDESVPMERRMHALLQLAQRDAAYNRSEAAVRKFNQLLGYYQSTEDHGMQALVLNGLGDVHQRKNQLNRAQHYYECAVHEVTQSDSHVVFYTVVKNLGDVHFKMKDYVTAEAYYAHAEALATHLLDAEGKAQMLEKQGLAREKQRDYEGAVAHWETAVTLCRNCTMDGLLEVNLKHLKRGYKSLRQRDQASAVDQELRTIKLHPPVEV</sequence>
<dbReference type="Proteomes" id="UP000664417">
    <property type="component" value="Unassembled WGS sequence"/>
</dbReference>
<reference evidence="1" key="1">
    <citation type="submission" date="2021-03" db="EMBL/GenBank/DDBJ databases">
        <authorList>
            <person name="Wang G."/>
        </authorList>
    </citation>
    <scope>NUCLEOTIDE SEQUENCE</scope>
    <source>
        <strain evidence="1">KCTC 12899</strain>
    </source>
</reference>
<dbReference type="InterPro" id="IPR019734">
    <property type="entry name" value="TPR_rpt"/>
</dbReference>
<dbReference type="SMART" id="SM00028">
    <property type="entry name" value="TPR"/>
    <property type="match status" value="3"/>
</dbReference>
<proteinExistence type="predicted"/>
<evidence type="ECO:0000313" key="1">
    <source>
        <dbReference type="EMBL" id="MBO1320466.1"/>
    </source>
</evidence>
<gene>
    <name evidence="1" type="ORF">J3U88_18465</name>
</gene>
<dbReference type="SUPFAM" id="SSF48452">
    <property type="entry name" value="TPR-like"/>
    <property type="match status" value="1"/>
</dbReference>